<dbReference type="EMBL" id="KN123804">
    <property type="protein sequence ID" value="KFO23277.1"/>
    <property type="molecule type" value="Genomic_DNA"/>
</dbReference>
<organism evidence="1 2">
    <name type="scientific">Fukomys damarensis</name>
    <name type="common">Damaraland mole rat</name>
    <name type="synonym">Cryptomys damarensis</name>
    <dbReference type="NCBI Taxonomy" id="885580"/>
    <lineage>
        <taxon>Eukaryota</taxon>
        <taxon>Metazoa</taxon>
        <taxon>Chordata</taxon>
        <taxon>Craniata</taxon>
        <taxon>Vertebrata</taxon>
        <taxon>Euteleostomi</taxon>
        <taxon>Mammalia</taxon>
        <taxon>Eutheria</taxon>
        <taxon>Euarchontoglires</taxon>
        <taxon>Glires</taxon>
        <taxon>Rodentia</taxon>
        <taxon>Hystricomorpha</taxon>
        <taxon>Bathyergidae</taxon>
        <taxon>Fukomys</taxon>
    </lineage>
</organism>
<dbReference type="Proteomes" id="UP000028990">
    <property type="component" value="Unassembled WGS sequence"/>
</dbReference>
<gene>
    <name evidence="1" type="ORF">H920_15334</name>
</gene>
<keyword evidence="2" id="KW-1185">Reference proteome</keyword>
<sequence length="131" mass="15282">MRIRQDIRDQRNWEASLWKDYGGTDMIEDAEDDDGDTQEELGGLFHIRKPNGGSKYKADALDCSRFPVETPHNWKLKEVMNNIQDCFMTGKWEEDKEEAKILAEDDELFGDSEDLEAGDVHKESQIWMLRL</sequence>
<name>A0A091CX61_FUKDA</name>
<evidence type="ECO:0000313" key="1">
    <source>
        <dbReference type="EMBL" id="KFO23277.1"/>
    </source>
</evidence>
<evidence type="ECO:0000313" key="2">
    <source>
        <dbReference type="Proteomes" id="UP000028990"/>
    </source>
</evidence>
<proteinExistence type="predicted"/>
<reference evidence="1 2" key="1">
    <citation type="submission" date="2013-11" db="EMBL/GenBank/DDBJ databases">
        <title>The Damaraland mole rat (Fukomys damarensis) genome and evolution of African mole rats.</title>
        <authorList>
            <person name="Gladyshev V.N."/>
            <person name="Fang X."/>
        </authorList>
    </citation>
    <scope>NUCLEOTIDE SEQUENCE [LARGE SCALE GENOMIC DNA]</scope>
    <source>
        <tissue evidence="1">Liver</tissue>
    </source>
</reference>
<accession>A0A091CX61</accession>
<protein>
    <submittedName>
        <fullName evidence="1">Ribosome biogenesis protein BMS1 like protein</fullName>
    </submittedName>
</protein>
<dbReference type="AlphaFoldDB" id="A0A091CX61"/>